<dbReference type="RefSeq" id="WP_050397078.1">
    <property type="nucleotide sequence ID" value="NZ_CVVU01000245.1"/>
</dbReference>
<evidence type="ECO:0000313" key="1">
    <source>
        <dbReference type="EMBL" id="CRP81728.1"/>
    </source>
</evidence>
<proteinExistence type="predicted"/>
<reference evidence="2" key="1">
    <citation type="submission" date="2015-06" db="EMBL/GenBank/DDBJ databases">
        <authorList>
            <person name="Radhakrishnan Rajesh"/>
            <person name="Underwood Anthony"/>
            <person name="Al-Shahib Ali"/>
        </authorList>
    </citation>
    <scope>NUCLEOTIDE SEQUENCE [LARGE SCALE GENOMIC DNA]</scope>
    <source>
        <strain evidence="2">P19_London_7_VIM_2_05_10</strain>
    </source>
</reference>
<gene>
    <name evidence="1" type="ORF">PAERUG_P19_London_7_VIM_2_05_10_05657</name>
</gene>
<dbReference type="InterPro" id="IPR054199">
    <property type="entry name" value="DUF6904"/>
</dbReference>
<sequence length="211" mass="24220">MLEYKLTPHHAGVALWGDFAALDKLHEFIHHVVEESVYIEDKEGFVLGLAYNVRKAFQGQRTQGYRSYSEDDKCRIYGVEVLWPVLLVQVGVLRQAMAFIPTSKLNQALMFELEHVVESALRMAVPVTADEVIQQIRHVGSTSYLHLDSMLDSRCRYFISLPANQRLKTLPKLMETFNPMYGFLAKSDMRPGIIPPSAFVEDGQEWPDFKW</sequence>
<name>A0A9P1VYZ2_PSEAI</name>
<comment type="caution">
    <text evidence="1">The sequence shown here is derived from an EMBL/GenBank/DDBJ whole genome shotgun (WGS) entry which is preliminary data.</text>
</comment>
<accession>A0A9P1VYZ2</accession>
<dbReference type="Proteomes" id="UP000045039">
    <property type="component" value="Unassembled WGS sequence"/>
</dbReference>
<organism evidence="1 2">
    <name type="scientific">Pseudomonas aeruginosa</name>
    <dbReference type="NCBI Taxonomy" id="287"/>
    <lineage>
        <taxon>Bacteria</taxon>
        <taxon>Pseudomonadati</taxon>
        <taxon>Pseudomonadota</taxon>
        <taxon>Gammaproteobacteria</taxon>
        <taxon>Pseudomonadales</taxon>
        <taxon>Pseudomonadaceae</taxon>
        <taxon>Pseudomonas</taxon>
    </lineage>
</organism>
<evidence type="ECO:0000313" key="2">
    <source>
        <dbReference type="Proteomes" id="UP000045039"/>
    </source>
</evidence>
<dbReference type="EMBL" id="CVVU01000245">
    <property type="protein sequence ID" value="CRP81728.1"/>
    <property type="molecule type" value="Genomic_DNA"/>
</dbReference>
<protein>
    <submittedName>
        <fullName evidence="1">Uncharacterized protein</fullName>
    </submittedName>
</protein>
<dbReference type="AlphaFoldDB" id="A0A9P1VYZ2"/>
<dbReference type="Pfam" id="PF21845">
    <property type="entry name" value="DUF6904"/>
    <property type="match status" value="1"/>
</dbReference>